<protein>
    <submittedName>
        <fullName evidence="1">Uncharacterized protein</fullName>
    </submittedName>
</protein>
<keyword evidence="2" id="KW-1185">Reference proteome</keyword>
<name>A0A0C3P1F4_PHLG1</name>
<evidence type="ECO:0000313" key="2">
    <source>
        <dbReference type="Proteomes" id="UP000053257"/>
    </source>
</evidence>
<accession>A0A0C3P1F4</accession>
<reference evidence="1 2" key="1">
    <citation type="journal article" date="2014" name="PLoS Genet.">
        <title>Analysis of the Phlebiopsis gigantea genome, transcriptome and secretome provides insight into its pioneer colonization strategies of wood.</title>
        <authorList>
            <person name="Hori C."/>
            <person name="Ishida T."/>
            <person name="Igarashi K."/>
            <person name="Samejima M."/>
            <person name="Suzuki H."/>
            <person name="Master E."/>
            <person name="Ferreira P."/>
            <person name="Ruiz-Duenas F.J."/>
            <person name="Held B."/>
            <person name="Canessa P."/>
            <person name="Larrondo L.F."/>
            <person name="Schmoll M."/>
            <person name="Druzhinina I.S."/>
            <person name="Kubicek C.P."/>
            <person name="Gaskell J.A."/>
            <person name="Kersten P."/>
            <person name="St John F."/>
            <person name="Glasner J."/>
            <person name="Sabat G."/>
            <person name="Splinter BonDurant S."/>
            <person name="Syed K."/>
            <person name="Yadav J."/>
            <person name="Mgbeahuruike A.C."/>
            <person name="Kovalchuk A."/>
            <person name="Asiegbu F.O."/>
            <person name="Lackner G."/>
            <person name="Hoffmeister D."/>
            <person name="Rencoret J."/>
            <person name="Gutierrez A."/>
            <person name="Sun H."/>
            <person name="Lindquist E."/>
            <person name="Barry K."/>
            <person name="Riley R."/>
            <person name="Grigoriev I.V."/>
            <person name="Henrissat B."/>
            <person name="Kues U."/>
            <person name="Berka R.M."/>
            <person name="Martinez A.T."/>
            <person name="Covert S.F."/>
            <person name="Blanchette R.A."/>
            <person name="Cullen D."/>
        </authorList>
    </citation>
    <scope>NUCLEOTIDE SEQUENCE [LARGE SCALE GENOMIC DNA]</scope>
    <source>
        <strain evidence="1 2">11061_1 CR5-6</strain>
    </source>
</reference>
<gene>
    <name evidence="1" type="ORF">PHLGIDRAFT_458587</name>
</gene>
<dbReference type="HOGENOM" id="CLU_1896977_0_0_1"/>
<dbReference type="AlphaFoldDB" id="A0A0C3P1F4"/>
<dbReference type="EMBL" id="KN840445">
    <property type="protein sequence ID" value="KIP11644.1"/>
    <property type="molecule type" value="Genomic_DNA"/>
</dbReference>
<sequence length="134" mass="15149">MTPMRRRTLLFFKYCWATNNHVVLISALRSWLGPAPCNARVRGRTMTDALAQSGATPGAMLGLVRDIPELRQHIRNAHPNLTHVEWKTTELTALNVRAEPFNEHGTLHDTGEHYHPSICRSDCAGELRRARLSN</sequence>
<evidence type="ECO:0000313" key="1">
    <source>
        <dbReference type="EMBL" id="KIP11644.1"/>
    </source>
</evidence>
<dbReference type="Proteomes" id="UP000053257">
    <property type="component" value="Unassembled WGS sequence"/>
</dbReference>
<proteinExistence type="predicted"/>
<organism evidence="1 2">
    <name type="scientific">Phlebiopsis gigantea (strain 11061_1 CR5-6)</name>
    <name type="common">White-rot fungus</name>
    <name type="synonym">Peniophora gigantea</name>
    <dbReference type="NCBI Taxonomy" id="745531"/>
    <lineage>
        <taxon>Eukaryota</taxon>
        <taxon>Fungi</taxon>
        <taxon>Dikarya</taxon>
        <taxon>Basidiomycota</taxon>
        <taxon>Agaricomycotina</taxon>
        <taxon>Agaricomycetes</taxon>
        <taxon>Polyporales</taxon>
        <taxon>Phanerochaetaceae</taxon>
        <taxon>Phlebiopsis</taxon>
    </lineage>
</organism>